<evidence type="ECO:0000313" key="9">
    <source>
        <dbReference type="EMBL" id="TYR37865.1"/>
    </source>
</evidence>
<keyword evidence="4" id="KW-0119">Carbohydrate metabolism</keyword>
<dbReference type="PANTHER" id="PTHR43772:SF2">
    <property type="entry name" value="PUTATIVE (AFU_ORTHOLOGUE AFUA_2G04480)-RELATED"/>
    <property type="match status" value="1"/>
</dbReference>
<dbReference type="Pfam" id="PF04616">
    <property type="entry name" value="Glyco_hydro_43"/>
    <property type="match status" value="1"/>
</dbReference>
<dbReference type="Gene3D" id="2.115.10.20">
    <property type="entry name" value="Glycosyl hydrolase domain, family 43"/>
    <property type="match status" value="1"/>
</dbReference>
<gene>
    <name evidence="9" type="ORF">FXV77_00835</name>
</gene>
<feature type="active site" description="Proton acceptor" evidence="6">
    <location>
        <position position="54"/>
    </location>
</feature>
<evidence type="ECO:0000256" key="4">
    <source>
        <dbReference type="ARBA" id="ARBA00023277"/>
    </source>
</evidence>
<dbReference type="EMBL" id="VTAV01000001">
    <property type="protein sequence ID" value="TYR37865.1"/>
    <property type="molecule type" value="Genomic_DNA"/>
</dbReference>
<reference evidence="9 10" key="1">
    <citation type="submission" date="2019-08" db="EMBL/GenBank/DDBJ databases">
        <title>Phlebobacter frassis gen. nov. sp. nov., a new member of family Sphingobacteriaceae isolated from sand fly rearing media.</title>
        <authorList>
            <person name="Kakumanu M.L."/>
            <person name="Marayati B.F."/>
            <person name="Wada-Katsumata A."/>
            <person name="Wasserberg G."/>
            <person name="Schal C."/>
            <person name="Apperson C.S."/>
            <person name="Ponnusamy L."/>
        </authorList>
    </citation>
    <scope>NUCLEOTIDE SEQUENCE [LARGE SCALE GENOMIC DNA]</scope>
    <source>
        <strain evidence="9 10">SSI9</strain>
    </source>
</reference>
<evidence type="ECO:0000313" key="10">
    <source>
        <dbReference type="Proteomes" id="UP000322362"/>
    </source>
</evidence>
<evidence type="ECO:0000256" key="8">
    <source>
        <dbReference type="RuleBase" id="RU361187"/>
    </source>
</evidence>
<dbReference type="SUPFAM" id="SSF75005">
    <property type="entry name" value="Arabinanase/levansucrase/invertase"/>
    <property type="match status" value="1"/>
</dbReference>
<evidence type="ECO:0000256" key="5">
    <source>
        <dbReference type="ARBA" id="ARBA00023295"/>
    </source>
</evidence>
<dbReference type="Proteomes" id="UP000322362">
    <property type="component" value="Unassembled WGS sequence"/>
</dbReference>
<comment type="similarity">
    <text evidence="1 8">Belongs to the glycosyl hydrolase 43 family.</text>
</comment>
<feature type="active site" description="Proton donor" evidence="6">
    <location>
        <position position="266"/>
    </location>
</feature>
<dbReference type="InterPro" id="IPR006710">
    <property type="entry name" value="Glyco_hydro_43"/>
</dbReference>
<dbReference type="AlphaFoldDB" id="A0A5D4HE56"/>
<organism evidence="9 10">
    <name type="scientific">Sphingobacterium phlebotomi</name>
    <dbReference type="NCBI Taxonomy" id="2605433"/>
    <lineage>
        <taxon>Bacteria</taxon>
        <taxon>Pseudomonadati</taxon>
        <taxon>Bacteroidota</taxon>
        <taxon>Sphingobacteriia</taxon>
        <taxon>Sphingobacteriales</taxon>
        <taxon>Sphingobacteriaceae</taxon>
        <taxon>Sphingobacterium</taxon>
    </lineage>
</organism>
<keyword evidence="3 8" id="KW-0378">Hydrolase</keyword>
<dbReference type="GO" id="GO:0045493">
    <property type="term" value="P:xylan catabolic process"/>
    <property type="evidence" value="ECO:0007669"/>
    <property type="project" value="UniProtKB-KW"/>
</dbReference>
<keyword evidence="5 8" id="KW-0326">Glycosidase</keyword>
<keyword evidence="2" id="KW-0858">Xylan degradation</keyword>
<proteinExistence type="inferred from homology"/>
<feature type="site" description="Important for catalytic activity, responsible for pKa modulation of the active site Glu and correct orientation of both the proton donor and substrate" evidence="7">
    <location>
        <position position="171"/>
    </location>
</feature>
<dbReference type="InterPro" id="IPR023296">
    <property type="entry name" value="Glyco_hydro_beta-prop_sf"/>
</dbReference>
<evidence type="ECO:0000256" key="2">
    <source>
        <dbReference type="ARBA" id="ARBA00022651"/>
    </source>
</evidence>
<evidence type="ECO:0000256" key="7">
    <source>
        <dbReference type="PIRSR" id="PIRSR606710-2"/>
    </source>
</evidence>
<sequence length="383" mass="43494">MNKLSFTLIGLLFTMLSCNSNRTESQESQEIPESQDNKTAVYESNNPLDVAFGDPFIVYDDESDMYYMYGTGGVKNGFMAYSSKDLKTWEKRGQVYSSEQEKAWGTKDFWAPEVYKRNGKYYMFYSAHWKNNPNNELENYKIGVAVSDSPVGPFIDMTGEPLFDPGYPIIDANVYFAEDGKLYLYYSRCCYKHAVESEIADWAREKKMFNEIEESWIYGVELAADFSSVIGEPALLLRPPVSMSDQQAEWESRSVTSGEVNRRWTEGSYLFKHNDTYYMMYSANFFGGQHYAVGYATASSPLGPFEKSETNPILQKNTESGGIVSGTGHNSLLKDREGKLWCVYHGRTNKTGDDRLVFLDELQLTENGELKVNGPTVKADEAI</sequence>
<dbReference type="PROSITE" id="PS51257">
    <property type="entry name" value="PROKAR_LIPOPROTEIN"/>
    <property type="match status" value="1"/>
</dbReference>
<dbReference type="InterPro" id="IPR052176">
    <property type="entry name" value="Glycosyl_Hydrlase_43_Enz"/>
</dbReference>
<evidence type="ECO:0000256" key="3">
    <source>
        <dbReference type="ARBA" id="ARBA00022801"/>
    </source>
</evidence>
<evidence type="ECO:0000256" key="6">
    <source>
        <dbReference type="PIRSR" id="PIRSR606710-1"/>
    </source>
</evidence>
<accession>A0A5D4HE56</accession>
<evidence type="ECO:0000256" key="1">
    <source>
        <dbReference type="ARBA" id="ARBA00009865"/>
    </source>
</evidence>
<dbReference type="GO" id="GO:0004553">
    <property type="term" value="F:hydrolase activity, hydrolyzing O-glycosyl compounds"/>
    <property type="evidence" value="ECO:0007669"/>
    <property type="project" value="InterPro"/>
</dbReference>
<dbReference type="CDD" id="cd08991">
    <property type="entry name" value="GH43_HoAraf43-like"/>
    <property type="match status" value="1"/>
</dbReference>
<comment type="caution">
    <text evidence="9">The sequence shown here is derived from an EMBL/GenBank/DDBJ whole genome shotgun (WGS) entry which is preliminary data.</text>
</comment>
<dbReference type="RefSeq" id="WP_148917330.1">
    <property type="nucleotide sequence ID" value="NZ_VTAV01000001.1"/>
</dbReference>
<protein>
    <submittedName>
        <fullName evidence="9">Family 43 glycosylhydrolase</fullName>
    </submittedName>
</protein>
<dbReference type="PANTHER" id="PTHR43772">
    <property type="entry name" value="ENDO-1,4-BETA-XYLANASE"/>
    <property type="match status" value="1"/>
</dbReference>
<name>A0A5D4HE56_9SPHI</name>
<keyword evidence="10" id="KW-1185">Reference proteome</keyword>
<keyword evidence="2" id="KW-0624">Polysaccharide degradation</keyword>